<protein>
    <submittedName>
        <fullName evidence="1">Uncharacterized protein</fullName>
    </submittedName>
</protein>
<organism evidence="1">
    <name type="scientific">uncultured Caudovirales phage</name>
    <dbReference type="NCBI Taxonomy" id="2100421"/>
    <lineage>
        <taxon>Viruses</taxon>
        <taxon>Duplodnaviria</taxon>
        <taxon>Heunggongvirae</taxon>
        <taxon>Uroviricota</taxon>
        <taxon>Caudoviricetes</taxon>
        <taxon>Peduoviridae</taxon>
        <taxon>Maltschvirus</taxon>
        <taxon>Maltschvirus maltsch</taxon>
    </lineage>
</organism>
<name>A0A6J5P311_9CAUD</name>
<reference evidence="1" key="1">
    <citation type="submission" date="2020-04" db="EMBL/GenBank/DDBJ databases">
        <authorList>
            <person name="Chiriac C."/>
            <person name="Salcher M."/>
            <person name="Ghai R."/>
            <person name="Kavagutti S V."/>
        </authorList>
    </citation>
    <scope>NUCLEOTIDE SEQUENCE</scope>
</reference>
<dbReference type="EMBL" id="LR796794">
    <property type="protein sequence ID" value="CAB4166189.1"/>
    <property type="molecule type" value="Genomic_DNA"/>
</dbReference>
<proteinExistence type="predicted"/>
<accession>A0A6J5P311</accession>
<sequence length="64" mass="7727">MNHRIRMARKRLGIARERENVAAYWVDHSRVYGAWPAEMNWAMANYINKLIALRAIERRKERIC</sequence>
<gene>
    <name evidence="1" type="ORF">UFOVP836_18</name>
</gene>
<evidence type="ECO:0000313" key="1">
    <source>
        <dbReference type="EMBL" id="CAB4166189.1"/>
    </source>
</evidence>